<dbReference type="Pfam" id="PF16142">
    <property type="entry name" value="DUF4850"/>
    <property type="match status" value="1"/>
</dbReference>
<dbReference type="Proteomes" id="UP000502297">
    <property type="component" value="Chromosome"/>
</dbReference>
<dbReference type="InterPro" id="IPR032322">
    <property type="entry name" value="DUF4850"/>
</dbReference>
<feature type="signal peptide" evidence="1">
    <location>
        <begin position="1"/>
        <end position="18"/>
    </location>
</feature>
<proteinExistence type="predicted"/>
<reference evidence="2 3" key="1">
    <citation type="submission" date="2020-03" db="EMBL/GenBank/DDBJ databases">
        <authorList>
            <person name="Zhu W."/>
        </authorList>
    </citation>
    <scope>NUCLEOTIDE SEQUENCE [LARGE SCALE GENOMIC DNA]</scope>
    <source>
        <strain evidence="2 3">323-1</strain>
    </source>
</reference>
<feature type="chain" id="PRO_5026243225" evidence="1">
    <location>
        <begin position="19"/>
        <end position="246"/>
    </location>
</feature>
<accession>A0A6G8RXN8</accession>
<dbReference type="AlphaFoldDB" id="A0A6G8RXN8"/>
<protein>
    <submittedName>
        <fullName evidence="2">DUF4850 domain-containing protein</fullName>
    </submittedName>
</protein>
<keyword evidence="1" id="KW-0732">Signal</keyword>
<keyword evidence="3" id="KW-1185">Reference proteome</keyword>
<dbReference type="KEGG" id="asha:G8E00_12130"/>
<evidence type="ECO:0000313" key="2">
    <source>
        <dbReference type="EMBL" id="QIO06644.1"/>
    </source>
</evidence>
<evidence type="ECO:0000313" key="3">
    <source>
        <dbReference type="Proteomes" id="UP000502297"/>
    </source>
</evidence>
<gene>
    <name evidence="2" type="ORF">G8E00_12130</name>
</gene>
<name>A0A6G8RXN8_9GAMM</name>
<sequence length="246" mass="27660">MKILLLSLLCLLNTLTFAKVETFNPKFSKFSDNAIQRKKWNQFYSIGYATFNNNVQVPIYGVTVENPYDDGILKESKPCTKNTCTFNFKLDPQQASQIKVIVLPNIGAVMIPRAWTDISASAGANGSGSALIMSADQKEQINLYNSAFCVGCGMPYASLYFPHLLKQSVENEFGGYVDKNKKLNVVYPSKNVAFFSYQIPNLNNKTHGIAKYDDEDTFNFQEISTTLDQSNQNLARPILNFYHAMH</sequence>
<dbReference type="EMBL" id="CP049801">
    <property type="protein sequence ID" value="QIO06644.1"/>
    <property type="molecule type" value="Genomic_DNA"/>
</dbReference>
<organism evidence="2 3">
    <name type="scientific">Acinetobacter shaoyimingii</name>
    <dbReference type="NCBI Taxonomy" id="2715164"/>
    <lineage>
        <taxon>Bacteria</taxon>
        <taxon>Pseudomonadati</taxon>
        <taxon>Pseudomonadota</taxon>
        <taxon>Gammaproteobacteria</taxon>
        <taxon>Moraxellales</taxon>
        <taxon>Moraxellaceae</taxon>
        <taxon>Acinetobacter</taxon>
    </lineage>
</organism>
<evidence type="ECO:0000256" key="1">
    <source>
        <dbReference type="SAM" id="SignalP"/>
    </source>
</evidence>